<evidence type="ECO:0000256" key="1">
    <source>
        <dbReference type="SAM" id="MobiDB-lite"/>
    </source>
</evidence>
<dbReference type="EMBL" id="AP019416">
    <property type="protein sequence ID" value="BBI54156.1"/>
    <property type="molecule type" value="Genomic_DNA"/>
</dbReference>
<name>A0ABM7GTR2_9GAMM</name>
<dbReference type="Proteomes" id="UP000289555">
    <property type="component" value="Chromosome"/>
</dbReference>
<accession>A0ABM7GTR2</accession>
<dbReference type="InterPro" id="IPR037187">
    <property type="entry name" value="DnaK_N"/>
</dbReference>
<evidence type="ECO:0000313" key="2">
    <source>
        <dbReference type="EMBL" id="BBI54156.1"/>
    </source>
</evidence>
<gene>
    <name evidence="2" type="ORF">HORIV_65770</name>
</gene>
<reference evidence="3" key="1">
    <citation type="journal article" date="2019" name="Microbiol. Resour. Announc.">
        <title>Complete Genome Sequence of Halomonas olivaria, a Moderately Halophilic Bacterium Isolated from Olive Processing Effluents, Obtained by Nanopore Sequencing.</title>
        <authorList>
            <person name="Nagata S."/>
            <person name="Ii K.M."/>
            <person name="Tsukimi T."/>
            <person name="Miura M.C."/>
            <person name="Galipon J."/>
            <person name="Arakawa K."/>
        </authorList>
    </citation>
    <scope>NUCLEOTIDE SEQUENCE [LARGE SCALE GENOMIC DNA]</scope>
    <source>
        <strain evidence="3">TYRC17</strain>
    </source>
</reference>
<protein>
    <recommendedName>
        <fullName evidence="4">RNA polymerase-binding protein DksA</fullName>
    </recommendedName>
</protein>
<sequence length="79" mass="9201">MGNQSMDRQHISNQSADEKSVSVGFQSESSEKAWEAKLLAMPASDYMNDEQLRFFRHRLLAERAEIETHLRDEGRHRLP</sequence>
<feature type="region of interest" description="Disordered" evidence="1">
    <location>
        <begin position="1"/>
        <end position="26"/>
    </location>
</feature>
<keyword evidence="3" id="KW-1185">Reference proteome</keyword>
<evidence type="ECO:0008006" key="4">
    <source>
        <dbReference type="Google" id="ProtNLM"/>
    </source>
</evidence>
<organism evidence="2 3">
    <name type="scientific">Vreelandella olivaria</name>
    <dbReference type="NCBI Taxonomy" id="390919"/>
    <lineage>
        <taxon>Bacteria</taxon>
        <taxon>Pseudomonadati</taxon>
        <taxon>Pseudomonadota</taxon>
        <taxon>Gammaproteobacteria</taxon>
        <taxon>Oceanospirillales</taxon>
        <taxon>Halomonadaceae</taxon>
        <taxon>Vreelandella</taxon>
    </lineage>
</organism>
<evidence type="ECO:0000313" key="3">
    <source>
        <dbReference type="Proteomes" id="UP000289555"/>
    </source>
</evidence>
<feature type="compositionally biased region" description="Polar residues" evidence="1">
    <location>
        <begin position="1"/>
        <end position="15"/>
    </location>
</feature>
<proteinExistence type="predicted"/>
<dbReference type="SUPFAM" id="SSF109635">
    <property type="entry name" value="DnaK suppressor protein DksA, alpha-hairpin domain"/>
    <property type="match status" value="1"/>
</dbReference>